<accession>E6PC01</accession>
<dbReference type="AlphaFoldDB" id="E6PC01"/>
<proteinExistence type="predicted"/>
<gene>
    <name evidence="1" type="ORF">CARN1_1871</name>
</gene>
<comment type="caution">
    <text evidence="1">The sequence shown here is derived from an EMBL/GenBank/DDBJ whole genome shotgun (WGS) entry which is preliminary data.</text>
</comment>
<dbReference type="EMBL" id="CABL01000001">
    <property type="protein sequence ID" value="CBH73984.1"/>
    <property type="molecule type" value="Genomic_DNA"/>
</dbReference>
<protein>
    <submittedName>
        <fullName evidence="1">Uncharacterized protein</fullName>
    </submittedName>
</protein>
<evidence type="ECO:0000313" key="1">
    <source>
        <dbReference type="EMBL" id="CBH73984.1"/>
    </source>
</evidence>
<sequence>MSWLFALEASRTSSNEIRPPFEVRVDGPPGYKGRLSEDYCCHSVAAQPEGLCAPGVKRRRRTLGA</sequence>
<organism evidence="1">
    <name type="scientific">mine drainage metagenome</name>
    <dbReference type="NCBI Taxonomy" id="410659"/>
    <lineage>
        <taxon>unclassified sequences</taxon>
        <taxon>metagenomes</taxon>
        <taxon>ecological metagenomes</taxon>
    </lineage>
</organism>
<name>E6PC01_9ZZZZ</name>
<reference evidence="1" key="1">
    <citation type="submission" date="2009-10" db="EMBL/GenBank/DDBJ databases">
        <title>Diversity of trophic interactions inside an arsenic-rich microbial ecosystem.</title>
        <authorList>
            <person name="Bertin P.N."/>
            <person name="Heinrich-Salmeron A."/>
            <person name="Pelletier E."/>
            <person name="Goulhen-Chollet F."/>
            <person name="Arsene-Ploetze F."/>
            <person name="Gallien S."/>
            <person name="Calteau A."/>
            <person name="Vallenet D."/>
            <person name="Casiot C."/>
            <person name="Chane-Woon-Ming B."/>
            <person name="Giloteaux L."/>
            <person name="Barakat M."/>
            <person name="Bonnefoy V."/>
            <person name="Bruneel O."/>
            <person name="Chandler M."/>
            <person name="Cleiss J."/>
            <person name="Duran R."/>
            <person name="Elbaz-Poulichet F."/>
            <person name="Fonknechten N."/>
            <person name="Lauga B."/>
            <person name="Mornico D."/>
            <person name="Ortet P."/>
            <person name="Schaeffer C."/>
            <person name="Siguier P."/>
            <person name="Alexander Thil Smith A."/>
            <person name="Van Dorsselaer A."/>
            <person name="Weissenbach J."/>
            <person name="Medigue C."/>
            <person name="Le Paslier D."/>
        </authorList>
    </citation>
    <scope>NUCLEOTIDE SEQUENCE</scope>
</reference>